<dbReference type="Proteomes" id="UP000823824">
    <property type="component" value="Unassembled WGS sequence"/>
</dbReference>
<dbReference type="EMBL" id="DWZJ01000069">
    <property type="protein sequence ID" value="HJB13633.1"/>
    <property type="molecule type" value="Genomic_DNA"/>
</dbReference>
<reference evidence="1" key="2">
    <citation type="submission" date="2021-04" db="EMBL/GenBank/DDBJ databases">
        <authorList>
            <person name="Gilroy R."/>
        </authorList>
    </citation>
    <scope>NUCLEOTIDE SEQUENCE</scope>
    <source>
        <strain evidence="1">ChiBcec18-1249</strain>
    </source>
</reference>
<comment type="caution">
    <text evidence="1">The sequence shown here is derived from an EMBL/GenBank/DDBJ whole genome shotgun (WGS) entry which is preliminary data.</text>
</comment>
<evidence type="ECO:0000313" key="2">
    <source>
        <dbReference type="Proteomes" id="UP000823824"/>
    </source>
</evidence>
<protein>
    <submittedName>
        <fullName evidence="1">Uncharacterized protein</fullName>
    </submittedName>
</protein>
<gene>
    <name evidence="1" type="ORF">H9787_07965</name>
</gene>
<organism evidence="1 2">
    <name type="scientific">Candidatus Oscillibacter excrementigallinarum</name>
    <dbReference type="NCBI Taxonomy" id="2838716"/>
    <lineage>
        <taxon>Bacteria</taxon>
        <taxon>Bacillati</taxon>
        <taxon>Bacillota</taxon>
        <taxon>Clostridia</taxon>
        <taxon>Eubacteriales</taxon>
        <taxon>Oscillospiraceae</taxon>
        <taxon>Oscillibacter</taxon>
    </lineage>
</organism>
<dbReference type="AlphaFoldDB" id="A0A9D2LJ20"/>
<sequence>MGTIRQKLHAVREHWFQILIACGALALAFGLGMSFQAEREDAEEEAQIRNALSNFSRQMEIFANDVGRMTRQSEQAEANEAPVDDPTEHYVISHSLSFLRENAATFFDIAYLRQFNDYRNANFYLDWLKLEFLGGNYQDLQGLSEVVTIFRPLIEARPGGPLEETMALLEENVTSGDYQDALDLLGLELDASGDLILTGT</sequence>
<reference evidence="1" key="1">
    <citation type="journal article" date="2021" name="PeerJ">
        <title>Extensive microbial diversity within the chicken gut microbiome revealed by metagenomics and culture.</title>
        <authorList>
            <person name="Gilroy R."/>
            <person name="Ravi A."/>
            <person name="Getino M."/>
            <person name="Pursley I."/>
            <person name="Horton D.L."/>
            <person name="Alikhan N.F."/>
            <person name="Baker D."/>
            <person name="Gharbi K."/>
            <person name="Hall N."/>
            <person name="Watson M."/>
            <person name="Adriaenssens E.M."/>
            <person name="Foster-Nyarko E."/>
            <person name="Jarju S."/>
            <person name="Secka A."/>
            <person name="Antonio M."/>
            <person name="Oren A."/>
            <person name="Chaudhuri R.R."/>
            <person name="La Ragione R."/>
            <person name="Hildebrand F."/>
            <person name="Pallen M.J."/>
        </authorList>
    </citation>
    <scope>NUCLEOTIDE SEQUENCE</scope>
    <source>
        <strain evidence="1">ChiBcec18-1249</strain>
    </source>
</reference>
<proteinExistence type="predicted"/>
<evidence type="ECO:0000313" key="1">
    <source>
        <dbReference type="EMBL" id="HJB13633.1"/>
    </source>
</evidence>
<accession>A0A9D2LJ20</accession>
<name>A0A9D2LJ20_9FIRM</name>